<reference evidence="1" key="1">
    <citation type="submission" date="2023-06" db="EMBL/GenBank/DDBJ databases">
        <authorList>
            <person name="Kurt Z."/>
        </authorList>
    </citation>
    <scope>NUCLEOTIDE SEQUENCE</scope>
</reference>
<evidence type="ECO:0000313" key="1">
    <source>
        <dbReference type="EMBL" id="CAI9958639.1"/>
    </source>
</evidence>
<dbReference type="Proteomes" id="UP001642409">
    <property type="component" value="Unassembled WGS sequence"/>
</dbReference>
<dbReference type="EMBL" id="CATOUU010000906">
    <property type="protein sequence ID" value="CAI9958639.1"/>
    <property type="molecule type" value="Genomic_DNA"/>
</dbReference>
<accession>A0AA86QSV6</accession>
<dbReference type="EMBL" id="CAXDID020000061">
    <property type="protein sequence ID" value="CAL6010601.1"/>
    <property type="molecule type" value="Genomic_DNA"/>
</dbReference>
<reference evidence="2 3" key="2">
    <citation type="submission" date="2024-07" db="EMBL/GenBank/DDBJ databases">
        <authorList>
            <person name="Akdeniz Z."/>
        </authorList>
    </citation>
    <scope>NUCLEOTIDE SEQUENCE [LARGE SCALE GENOMIC DNA]</scope>
</reference>
<comment type="caution">
    <text evidence="1">The sequence shown here is derived from an EMBL/GenBank/DDBJ whole genome shotgun (WGS) entry which is preliminary data.</text>
</comment>
<evidence type="ECO:0000313" key="2">
    <source>
        <dbReference type="EMBL" id="CAL6010601.1"/>
    </source>
</evidence>
<evidence type="ECO:0000313" key="3">
    <source>
        <dbReference type="Proteomes" id="UP001642409"/>
    </source>
</evidence>
<sequence>MPYVIVDNKDENLELQWKDDETALQYNNNELRALYQCININGCNHSEFNEYELLNRSSKIGINDCDVDFSQIQTGILYLCLNNCICHNNFNNNIQVDELILMNSQLQVEQLSQLKLKQLSVEQRHNTTFDYWNCGQLSCQLYYLYLCDVKINVSDLSGYWDSAFIGLCDIAGQQINENFGIKMLEYYITNCEEMQVFSYIQCEETRIYAKIKDFDNVSRISSITLKNYICDIGDINSSYYQSFNSINCDTFINTSNSVQQVRVFTSELSGIQQYPIEFIVHLQHIKTQTLNLDKCNPILLQLSDCSIDIAQLHGQWKQLIFENMIFTCTKADCKIIATDIRINELRINNENQYLNNFEARLIILSNIDVASFPRAKQLKIINSSINITQEDNFVESLQFRRCKYVNFSMKLMKKLQTIQFSPKKLQVPLNQFIFQRNKFKTQIKKSSQRTQEKKWKLKVKTRIVNELRDKVNQIIEMIQFAQSMD</sequence>
<proteinExistence type="predicted"/>
<name>A0AA86QSV6_9EUKA</name>
<keyword evidence="3" id="KW-1185">Reference proteome</keyword>
<gene>
    <name evidence="2" type="ORF">HINF_LOCUS22168</name>
    <name evidence="1" type="ORF">HINF_LOCUS46284</name>
</gene>
<organism evidence="1">
    <name type="scientific">Hexamita inflata</name>
    <dbReference type="NCBI Taxonomy" id="28002"/>
    <lineage>
        <taxon>Eukaryota</taxon>
        <taxon>Metamonada</taxon>
        <taxon>Diplomonadida</taxon>
        <taxon>Hexamitidae</taxon>
        <taxon>Hexamitinae</taxon>
        <taxon>Hexamita</taxon>
    </lineage>
</organism>
<dbReference type="AlphaFoldDB" id="A0AA86QSV6"/>
<protein>
    <submittedName>
        <fullName evidence="2">Hypothetical_protein</fullName>
    </submittedName>
</protein>